<dbReference type="Pfam" id="PF13489">
    <property type="entry name" value="Methyltransf_23"/>
    <property type="match status" value="1"/>
</dbReference>
<proteinExistence type="predicted"/>
<dbReference type="InterPro" id="IPR029063">
    <property type="entry name" value="SAM-dependent_MTases_sf"/>
</dbReference>
<dbReference type="PANTHER" id="PTHR43861">
    <property type="entry name" value="TRANS-ACONITATE 2-METHYLTRANSFERASE-RELATED"/>
    <property type="match status" value="1"/>
</dbReference>
<dbReference type="PANTHER" id="PTHR43861:SF6">
    <property type="entry name" value="METHYLTRANSFERASE TYPE 11"/>
    <property type="match status" value="1"/>
</dbReference>
<dbReference type="Gene3D" id="3.40.50.150">
    <property type="entry name" value="Vaccinia Virus protein VP39"/>
    <property type="match status" value="1"/>
</dbReference>
<dbReference type="SUPFAM" id="SSF53335">
    <property type="entry name" value="S-adenosyl-L-methionine-dependent methyltransferases"/>
    <property type="match status" value="1"/>
</dbReference>
<name>A0A1F7RR43_9BACT</name>
<evidence type="ECO:0008006" key="3">
    <source>
        <dbReference type="Google" id="ProtNLM"/>
    </source>
</evidence>
<sequence>MEETICILCNSNRASYFHHENGYDLVKCNNCGLVFVSPKPSKDAIISVYNTESGQTFHHLAEYAEKFEKHLEAKKRYNIIRRYLEGVKGNKDILEIGCGGGYFPHYLKLCGYMATGLEVSEDLVAFAVNNLGVNVRSGEVSNIASANDRYDAVVLFEVLSHMYNPLDDMKVINTVLKDGGLLFIETGNGGELKPHQIYKWGAPEHLYHFSEHSLRRLLDMAGFTVEKIFRFNVEWQIRLLKLSSMIKRAGNTASTESKLISRATRQKVYPLRAFAKKLWSTILLYSRYNFGIMPHNNAKRFCTLIIIAKKRCNI</sequence>
<comment type="caution">
    <text evidence="1">The sequence shown here is derived from an EMBL/GenBank/DDBJ whole genome shotgun (WGS) entry which is preliminary data.</text>
</comment>
<dbReference type="EMBL" id="MGDE01000199">
    <property type="protein sequence ID" value="OGL44012.1"/>
    <property type="molecule type" value="Genomic_DNA"/>
</dbReference>
<accession>A0A1F7RR43</accession>
<evidence type="ECO:0000313" key="1">
    <source>
        <dbReference type="EMBL" id="OGL44012.1"/>
    </source>
</evidence>
<evidence type="ECO:0000313" key="2">
    <source>
        <dbReference type="Proteomes" id="UP000178797"/>
    </source>
</evidence>
<dbReference type="AlphaFoldDB" id="A0A1F7RR43"/>
<reference evidence="1 2" key="1">
    <citation type="journal article" date="2016" name="Nat. Commun.">
        <title>Thousands of microbial genomes shed light on interconnected biogeochemical processes in an aquifer system.</title>
        <authorList>
            <person name="Anantharaman K."/>
            <person name="Brown C.T."/>
            <person name="Hug L.A."/>
            <person name="Sharon I."/>
            <person name="Castelle C.J."/>
            <person name="Probst A.J."/>
            <person name="Thomas B.C."/>
            <person name="Singh A."/>
            <person name="Wilkins M.J."/>
            <person name="Karaoz U."/>
            <person name="Brodie E.L."/>
            <person name="Williams K.H."/>
            <person name="Hubbard S.S."/>
            <person name="Banfield J.F."/>
        </authorList>
    </citation>
    <scope>NUCLEOTIDE SEQUENCE [LARGE SCALE GENOMIC DNA]</scope>
</reference>
<protein>
    <recommendedName>
        <fullName evidence="3">Methyltransferase type 11</fullName>
    </recommendedName>
</protein>
<organism evidence="1 2">
    <name type="scientific">Candidatus Schekmanbacteria bacterium RBG_16_38_10</name>
    <dbReference type="NCBI Taxonomy" id="1817879"/>
    <lineage>
        <taxon>Bacteria</taxon>
        <taxon>Candidatus Schekmaniibacteriota</taxon>
    </lineage>
</organism>
<gene>
    <name evidence="1" type="ORF">A2W05_04240</name>
</gene>
<dbReference type="Proteomes" id="UP000178797">
    <property type="component" value="Unassembled WGS sequence"/>
</dbReference>
<dbReference type="CDD" id="cd02440">
    <property type="entry name" value="AdoMet_MTases"/>
    <property type="match status" value="1"/>
</dbReference>